<protein>
    <submittedName>
        <fullName evidence="1">Uncharacterized protein</fullName>
    </submittedName>
</protein>
<gene>
    <name evidence="1" type="ORF">ERS013200_03238</name>
</gene>
<dbReference type="AlphaFoldDB" id="A0A656AIK9"/>
<evidence type="ECO:0000313" key="1">
    <source>
        <dbReference type="EMBL" id="CSD12231.1"/>
    </source>
</evidence>
<dbReference type="EMBL" id="CWQY01000029">
    <property type="protein sequence ID" value="CSD12231.1"/>
    <property type="molecule type" value="Genomic_DNA"/>
</dbReference>
<dbReference type="Proteomes" id="UP000041770">
    <property type="component" value="Unassembled WGS sequence"/>
</dbReference>
<proteinExistence type="predicted"/>
<reference evidence="1 2" key="1">
    <citation type="submission" date="2015-07" db="EMBL/GenBank/DDBJ databases">
        <authorList>
            <consortium name="Pathogen Informatics"/>
        </authorList>
    </citation>
    <scope>NUCLEOTIDE SEQUENCE [LARGE SCALE GENOMIC DNA]</scope>
    <source>
        <strain evidence="1 2">A316</strain>
    </source>
</reference>
<organism evidence="1 2">
    <name type="scientific">Vibrio cholerae</name>
    <dbReference type="NCBI Taxonomy" id="666"/>
    <lineage>
        <taxon>Bacteria</taxon>
        <taxon>Pseudomonadati</taxon>
        <taxon>Pseudomonadota</taxon>
        <taxon>Gammaproteobacteria</taxon>
        <taxon>Vibrionales</taxon>
        <taxon>Vibrionaceae</taxon>
        <taxon>Vibrio</taxon>
    </lineage>
</organism>
<name>A0A656AIK9_VIBCL</name>
<accession>A0A656AIK9</accession>
<sequence>MRFLHITHRWREYLQLIIITLWRDFTDRSDDDNFEIWVATQNRCRRA</sequence>
<evidence type="ECO:0000313" key="2">
    <source>
        <dbReference type="Proteomes" id="UP000041770"/>
    </source>
</evidence>